<protein>
    <submittedName>
        <fullName evidence="1">Uncharacterized protein</fullName>
    </submittedName>
</protein>
<dbReference type="RefSeq" id="WP_116881941.1">
    <property type="nucleotide sequence ID" value="NZ_QURB01000011.1"/>
</dbReference>
<proteinExistence type="predicted"/>
<sequence>MNEYIKNKANELIDEHIKRGLWNTEELLSKISSQLYEIKSERDKIDMITLILEANELRNIKQQSGNFNNDNGATKVKYLEINYFLHQELEEIGVRPSDNFTSEEKER</sequence>
<organism evidence="1 2">
    <name type="scientific">Brumimicrobium aurantiacum</name>
    <dbReference type="NCBI Taxonomy" id="1737063"/>
    <lineage>
        <taxon>Bacteria</taxon>
        <taxon>Pseudomonadati</taxon>
        <taxon>Bacteroidota</taxon>
        <taxon>Flavobacteriia</taxon>
        <taxon>Flavobacteriales</taxon>
        <taxon>Crocinitomicaceae</taxon>
        <taxon>Brumimicrobium</taxon>
    </lineage>
</organism>
<comment type="caution">
    <text evidence="1">The sequence shown here is derived from an EMBL/GenBank/DDBJ whole genome shotgun (WGS) entry which is preliminary data.</text>
</comment>
<keyword evidence="2" id="KW-1185">Reference proteome</keyword>
<evidence type="ECO:0000313" key="2">
    <source>
        <dbReference type="Proteomes" id="UP000257127"/>
    </source>
</evidence>
<reference evidence="1 2" key="1">
    <citation type="submission" date="2018-08" db="EMBL/GenBank/DDBJ databases">
        <title>The draft genome squence of Brumimicrobium sp. N62.</title>
        <authorList>
            <person name="Du Z.-J."/>
            <person name="Luo H.-R."/>
        </authorList>
    </citation>
    <scope>NUCLEOTIDE SEQUENCE [LARGE SCALE GENOMIC DNA]</scope>
    <source>
        <strain evidence="1 2">N62</strain>
    </source>
</reference>
<dbReference type="AlphaFoldDB" id="A0A3E1EUF6"/>
<evidence type="ECO:0000313" key="1">
    <source>
        <dbReference type="EMBL" id="RFC53185.1"/>
    </source>
</evidence>
<dbReference type="Proteomes" id="UP000257127">
    <property type="component" value="Unassembled WGS sequence"/>
</dbReference>
<gene>
    <name evidence="1" type="ORF">DXU93_14035</name>
</gene>
<accession>A0A3E1EUF6</accession>
<dbReference type="EMBL" id="QURB01000011">
    <property type="protein sequence ID" value="RFC53185.1"/>
    <property type="molecule type" value="Genomic_DNA"/>
</dbReference>
<name>A0A3E1EUF6_9FLAO</name>